<accession>A0A839HCC9</accession>
<dbReference type="Proteomes" id="UP000548632">
    <property type="component" value="Unassembled WGS sequence"/>
</dbReference>
<reference evidence="1 2" key="1">
    <citation type="journal article" date="2020" name="Arch. Microbiol.">
        <title>The genome sequence of the giant phototrophic gammaproteobacterium Thiospirillum jenense gives insight into its physiological properties and phylogenetic relationships.</title>
        <authorList>
            <person name="Imhoff J.F."/>
            <person name="Meyer T.E."/>
            <person name="Kyndt J.A."/>
        </authorList>
    </citation>
    <scope>NUCLEOTIDE SEQUENCE [LARGE SCALE GENOMIC DNA]</scope>
    <source>
        <strain evidence="1 2">DSM 216</strain>
    </source>
</reference>
<comment type="caution">
    <text evidence="1">The sequence shown here is derived from an EMBL/GenBank/DDBJ whole genome shotgun (WGS) entry which is preliminary data.</text>
</comment>
<evidence type="ECO:0000313" key="1">
    <source>
        <dbReference type="EMBL" id="MBB1124857.1"/>
    </source>
</evidence>
<evidence type="ECO:0000313" key="2">
    <source>
        <dbReference type="Proteomes" id="UP000548632"/>
    </source>
</evidence>
<gene>
    <name evidence="1" type="ORF">HUK38_01250</name>
</gene>
<proteinExistence type="predicted"/>
<protein>
    <submittedName>
        <fullName evidence="1">Uncharacterized protein</fullName>
    </submittedName>
</protein>
<dbReference type="InterPro" id="IPR047879">
    <property type="entry name" value="YjiT"/>
</dbReference>
<dbReference type="RefSeq" id="WP_182581961.1">
    <property type="nucleotide sequence ID" value="NZ_JABVCQ010000002.1"/>
</dbReference>
<dbReference type="NCBIfam" id="NF038336">
    <property type="entry name" value="YjiT_fam"/>
    <property type="match status" value="1"/>
</dbReference>
<organism evidence="1 2">
    <name type="scientific">Thiospirillum jenense</name>
    <dbReference type="NCBI Taxonomy" id="1653858"/>
    <lineage>
        <taxon>Bacteria</taxon>
        <taxon>Pseudomonadati</taxon>
        <taxon>Pseudomonadota</taxon>
        <taxon>Gammaproteobacteria</taxon>
        <taxon>Chromatiales</taxon>
        <taxon>Chromatiaceae</taxon>
        <taxon>Thiospirillum</taxon>
    </lineage>
</organism>
<name>A0A839HCC9_9GAMM</name>
<dbReference type="EMBL" id="JABVCQ010000002">
    <property type="protein sequence ID" value="MBB1124857.1"/>
    <property type="molecule type" value="Genomic_DNA"/>
</dbReference>
<keyword evidence="2" id="KW-1185">Reference proteome</keyword>
<dbReference type="AlphaFoldDB" id="A0A839HCC9"/>
<sequence length="1122" mass="125610">MSWLTRFLFAHIRPATQPDGRPLYGYKTADRFYAELRDLVRQSIRDHAHNQSSPELPALFCLFAAETFRREHIDGAWTWQTIFNPLDLEQIPAHSIIAEWVEYGLAYWRRSLSTNRRGKLYLVTLACEGGLPLRLLARENTHLTNYFRTVLDQYFRAGQVNTDAAVSIAQQHAHRLPKSLQQPPVLQLTGQLIAHISALQPHVGQAADPIAALNENCPNWERQLPLRLDDNNAAALLRLLVTRSNELAAEREARLYWQGQLLCNGTHWQIAKQLHLPELMSAAQLSNWRADGGTATAPRYRLLLQNAPVAWLTRIETAAGEAQYRREWLRAGGVRLTDAAVTTPHALLLHDGTTAAPLRVQDAEAWGDAPWVFVEHAASQSWRWVTEGSAQLRAEQAWVVAPATFTVDASAGSCAAVGECAAVQRSVYQISGTVDLVTPQHERYRLRCRAAQDVIATFDVSGATVPLSGQPRPLYAGVPRLRVNDADGQPLPETDQWRQQWRAVGRDQNWRELHDAVTYGQLWVRRVDAEHCERGRRQVAVVPRSLQLTTTIGAGQRAGVIHLSGLLGADVTCSSAAVKLQCTGDEAHLFCPAVTGQLPPPFTVQLTWAGADPVELTLPYPQRGACFLWHGNAVSDQTPIALERLGAVQLLIQDAAVGGSYWLVGELVADERQTDDDCVKRFTERMPPLHDGQLVLALWSWQPRIAALLATTGELDAHVTVTVETGRGERLARLLVTRFDCHLQPDRSSNQVFVPVEQRGRFGDDGATRLDCQMIPLWAPAREPIPLTRAAENDWHWTLPAQLEAGPWWILGVDGDWARFRPLLWTVFSDAPSDDVDHASALAAAIRAANREQRTAQLQSALATLGSNPNHPDWQLLLDAIRLTRDYPPQTLEVLQQLISQPRTLALALFKADDDFEIVWELAQQMPFSWALLNSAVWQDSATAHFNALREALAHVDLEADAQETLVFDSFQTFRARITQHRRYWAHLCDWLQERLFPQQPLKGSALQVIRGLGDGWLEEHLAAELLALQARHAADERWAESAALMSAMRTIDWWRPTAIKPAPHYSAVVRYAPLFAAHCSVNGIVTNESLVYQFRMMRDFDCDWFDAAYAIALSRGLALHS</sequence>